<name>A0A143HB76_9BACL</name>
<dbReference type="Gene3D" id="1.10.4160.10">
    <property type="entry name" value="Hydantoin permease"/>
    <property type="match status" value="1"/>
</dbReference>
<feature type="transmembrane region" description="Helical" evidence="6">
    <location>
        <begin position="365"/>
        <end position="383"/>
    </location>
</feature>
<dbReference type="Pfam" id="PF02133">
    <property type="entry name" value="Transp_cyt_pur"/>
    <property type="match status" value="1"/>
</dbReference>
<sequence length="427" mass="45760">MENKKVDADFSLQAVPASHRNGFFRMLVVMLGFTFFSASMLSGGTLGLGLSMKQFIVIVLLGNLLLGAYTGTLAYIAAKTGLSTHLLTRYAFGLKGSYLSSFILSLTQIGWFGVGVAMFAVPVHKATGIDTYLLIIIMGLLMTATAFFGMKALTILSFIAVPLIVILGSYSAWDAVDMLGGFDALMQHQPKETMSFAAALTICVGSFISGGTLTPDFTRFSNTKKTSVITTVLAFFVGNTLMFLFGAIGAIATGQSDISEVMFLQGLIIPAIIVLGLNIWTTNDNAIYASGLGISNITKIKKSKVVIVNGIVGTFLAMWLYNNFVGFLTMLGAALPPIGAIIIADFFIVHRGKYKEFETMKFKAFNWNAIVAWGIGFVAAKFIPGIPPLNGLISAALIYVVLSLLLNKEAESTSSVKPMTINEVKEA</sequence>
<accession>A0A143HB76</accession>
<feature type="transmembrane region" description="Helical" evidence="6">
    <location>
        <begin position="263"/>
        <end position="282"/>
    </location>
</feature>
<dbReference type="Proteomes" id="UP000076021">
    <property type="component" value="Chromosome"/>
</dbReference>
<dbReference type="AlphaFoldDB" id="A0A143HB76"/>
<dbReference type="GO" id="GO:0015209">
    <property type="term" value="F:cytosine transmembrane transporter activity"/>
    <property type="evidence" value="ECO:0007669"/>
    <property type="project" value="InterPro"/>
</dbReference>
<dbReference type="PANTHER" id="PTHR30569:SF0">
    <property type="entry name" value="CYTOSINE PERMEASE"/>
    <property type="match status" value="1"/>
</dbReference>
<protein>
    <submittedName>
        <fullName evidence="7">Cytosine permease</fullName>
    </submittedName>
</protein>
<proteinExistence type="inferred from homology"/>
<dbReference type="STRING" id="241244.ATY39_05580"/>
<dbReference type="OrthoDB" id="9787279at2"/>
<evidence type="ECO:0000256" key="2">
    <source>
        <dbReference type="ARBA" id="ARBA00008974"/>
    </source>
</evidence>
<evidence type="ECO:0000256" key="4">
    <source>
        <dbReference type="ARBA" id="ARBA00022989"/>
    </source>
</evidence>
<feature type="transmembrane region" description="Helical" evidence="6">
    <location>
        <begin position="389"/>
        <end position="407"/>
    </location>
</feature>
<evidence type="ECO:0000313" key="7">
    <source>
        <dbReference type="EMBL" id="AMW98973.1"/>
    </source>
</evidence>
<reference evidence="7 8" key="1">
    <citation type="journal article" date="2016" name="Genome Announc.">
        <title>Whole-Genome Sequence of Rummeliibacillus stabekisii Strain PP9 Isolated from Antarctic Soil.</title>
        <authorList>
            <person name="da Mota F.F."/>
            <person name="Vollu R.E."/>
            <person name="Jurelevicius D."/>
            <person name="Seldin L."/>
        </authorList>
    </citation>
    <scope>NUCLEOTIDE SEQUENCE [LARGE SCALE GENOMIC DNA]</scope>
    <source>
        <strain evidence="7 8">PP9</strain>
    </source>
</reference>
<feature type="transmembrane region" description="Helical" evidence="6">
    <location>
        <begin position="98"/>
        <end position="123"/>
    </location>
</feature>
<evidence type="ECO:0000313" key="8">
    <source>
        <dbReference type="Proteomes" id="UP000076021"/>
    </source>
</evidence>
<feature type="transmembrane region" description="Helical" evidence="6">
    <location>
        <begin position="327"/>
        <end position="349"/>
    </location>
</feature>
<feature type="transmembrane region" description="Helical" evidence="6">
    <location>
        <begin position="193"/>
        <end position="214"/>
    </location>
</feature>
<gene>
    <name evidence="7" type="primary">codB</name>
    <name evidence="7" type="ORF">ATY39_05580</name>
</gene>
<dbReference type="RefSeq" id="WP_066787010.1">
    <property type="nucleotide sequence ID" value="NZ_CP014806.1"/>
</dbReference>
<keyword evidence="5 6" id="KW-0472">Membrane</keyword>
<comment type="subcellular location">
    <subcellularLocation>
        <location evidence="1">Membrane</location>
        <topology evidence="1">Multi-pass membrane protein</topology>
    </subcellularLocation>
</comment>
<dbReference type="PANTHER" id="PTHR30569">
    <property type="entry name" value="CYTOSINE TRANSPORTER CODB"/>
    <property type="match status" value="1"/>
</dbReference>
<reference evidence="8" key="2">
    <citation type="submission" date="2016-03" db="EMBL/GenBank/DDBJ databases">
        <authorList>
            <person name="Ploux O."/>
        </authorList>
    </citation>
    <scope>NUCLEOTIDE SEQUENCE [LARGE SCALE GENOMIC DNA]</scope>
    <source>
        <strain evidence="8">PP9</strain>
    </source>
</reference>
<feature type="transmembrane region" description="Helical" evidence="6">
    <location>
        <begin position="27"/>
        <end position="49"/>
    </location>
</feature>
<feature type="transmembrane region" description="Helical" evidence="6">
    <location>
        <begin position="55"/>
        <end position="77"/>
    </location>
</feature>
<feature type="transmembrane region" description="Helical" evidence="6">
    <location>
        <begin position="303"/>
        <end position="321"/>
    </location>
</feature>
<dbReference type="CDD" id="cd11484">
    <property type="entry name" value="SLC-NCS1sbd_CobB-like"/>
    <property type="match status" value="1"/>
</dbReference>
<keyword evidence="8" id="KW-1185">Reference proteome</keyword>
<keyword evidence="4 6" id="KW-1133">Transmembrane helix</keyword>
<evidence type="ECO:0000256" key="1">
    <source>
        <dbReference type="ARBA" id="ARBA00004141"/>
    </source>
</evidence>
<dbReference type="InterPro" id="IPR030191">
    <property type="entry name" value="CodB"/>
</dbReference>
<keyword evidence="3 6" id="KW-0812">Transmembrane</keyword>
<feature type="transmembrane region" description="Helical" evidence="6">
    <location>
        <begin position="155"/>
        <end position="173"/>
    </location>
</feature>
<evidence type="ECO:0000256" key="6">
    <source>
        <dbReference type="SAM" id="Phobius"/>
    </source>
</evidence>
<dbReference type="KEGG" id="rst:ATY39_05580"/>
<feature type="transmembrane region" description="Helical" evidence="6">
    <location>
        <begin position="226"/>
        <end position="251"/>
    </location>
</feature>
<comment type="similarity">
    <text evidence="2">Belongs to the purine-cytosine permease (2.A.39) family.</text>
</comment>
<dbReference type="EMBL" id="CP014806">
    <property type="protein sequence ID" value="AMW98973.1"/>
    <property type="molecule type" value="Genomic_DNA"/>
</dbReference>
<organism evidence="7 8">
    <name type="scientific">Rummeliibacillus stabekisii</name>
    <dbReference type="NCBI Taxonomy" id="241244"/>
    <lineage>
        <taxon>Bacteria</taxon>
        <taxon>Bacillati</taxon>
        <taxon>Bacillota</taxon>
        <taxon>Bacilli</taxon>
        <taxon>Bacillales</taxon>
        <taxon>Caryophanaceae</taxon>
        <taxon>Rummeliibacillus</taxon>
    </lineage>
</organism>
<dbReference type="InterPro" id="IPR001248">
    <property type="entry name" value="Pur-cyt_permease"/>
</dbReference>
<dbReference type="NCBIfam" id="NF008241">
    <property type="entry name" value="PRK11017.1"/>
    <property type="match status" value="1"/>
</dbReference>
<evidence type="ECO:0000256" key="5">
    <source>
        <dbReference type="ARBA" id="ARBA00023136"/>
    </source>
</evidence>
<feature type="transmembrane region" description="Helical" evidence="6">
    <location>
        <begin position="129"/>
        <end position="148"/>
    </location>
</feature>
<dbReference type="GO" id="GO:0005886">
    <property type="term" value="C:plasma membrane"/>
    <property type="evidence" value="ECO:0007669"/>
    <property type="project" value="TreeGrafter"/>
</dbReference>
<evidence type="ECO:0000256" key="3">
    <source>
        <dbReference type="ARBA" id="ARBA00022692"/>
    </source>
</evidence>